<organism evidence="3">
    <name type="scientific">Dissulfuribacter thermophilus</name>
    <dbReference type="NCBI Taxonomy" id="1156395"/>
    <lineage>
        <taxon>Bacteria</taxon>
        <taxon>Pseudomonadati</taxon>
        <taxon>Thermodesulfobacteriota</taxon>
        <taxon>Dissulfuribacteria</taxon>
        <taxon>Dissulfuribacterales</taxon>
        <taxon>Dissulfuribacteraceae</taxon>
        <taxon>Dissulfuribacter</taxon>
    </lineage>
</organism>
<dbReference type="InterPro" id="IPR003583">
    <property type="entry name" value="Hlx-hairpin-Hlx_DNA-bd_motif"/>
</dbReference>
<dbReference type="Gene3D" id="1.10.150.320">
    <property type="entry name" value="Photosystem II 12 kDa extrinsic protein"/>
    <property type="match status" value="1"/>
</dbReference>
<feature type="domain" description="Helix-hairpin-helix DNA-binding motif class 1" evidence="2">
    <location>
        <begin position="104"/>
        <end position="123"/>
    </location>
</feature>
<keyword evidence="1" id="KW-0472">Membrane</keyword>
<dbReference type="InterPro" id="IPR010994">
    <property type="entry name" value="RuvA_2-like"/>
</dbReference>
<dbReference type="Pfam" id="PF12836">
    <property type="entry name" value="HHH_3"/>
    <property type="match status" value="1"/>
</dbReference>
<keyword evidence="1" id="KW-1133">Transmembrane helix</keyword>
<evidence type="ECO:0000313" key="3">
    <source>
        <dbReference type="EMBL" id="HFC47256.1"/>
    </source>
</evidence>
<protein>
    <submittedName>
        <fullName evidence="3">Helix-hairpin-helix domain-containing protein</fullName>
    </submittedName>
</protein>
<dbReference type="EMBL" id="DRND01000412">
    <property type="protein sequence ID" value="HFC47256.1"/>
    <property type="molecule type" value="Genomic_DNA"/>
</dbReference>
<proteinExistence type="predicted"/>
<reference evidence="3" key="1">
    <citation type="journal article" date="2020" name="mSystems">
        <title>Genome- and Community-Level Interaction Insights into Carbon Utilization and Element Cycling Functions of Hydrothermarchaeota in Hydrothermal Sediment.</title>
        <authorList>
            <person name="Zhou Z."/>
            <person name="Liu Y."/>
            <person name="Xu W."/>
            <person name="Pan J."/>
            <person name="Luo Z.H."/>
            <person name="Li M."/>
        </authorList>
    </citation>
    <scope>NUCLEOTIDE SEQUENCE [LARGE SCALE GENOMIC DNA]</scope>
    <source>
        <strain evidence="3">HyVt-503</strain>
    </source>
</reference>
<dbReference type="AlphaFoldDB" id="A0A7V2SWH0"/>
<name>A0A7V2SWH0_9BACT</name>
<dbReference type="SUPFAM" id="SSF47781">
    <property type="entry name" value="RuvA domain 2-like"/>
    <property type="match status" value="1"/>
</dbReference>
<comment type="caution">
    <text evidence="3">The sequence shown here is derived from an EMBL/GenBank/DDBJ whole genome shotgun (WGS) entry which is preliminary data.</text>
</comment>
<sequence length="156" mass="17049">MWTALHISSYGIREDGNQETESKERGVDLRDGLVALSLLSLVLILVNGFFLTRCNLEGDYLATDRAEALVSQAAKSYGGTGPGLLFKSKEGLPLPLDLNGATEEELDLLPGIGPKTALSIIEARYECGFFLTREELIKPYGPLAPSNYWAILPYVK</sequence>
<dbReference type="GO" id="GO:0006281">
    <property type="term" value="P:DNA repair"/>
    <property type="evidence" value="ECO:0007669"/>
    <property type="project" value="InterPro"/>
</dbReference>
<evidence type="ECO:0000256" key="1">
    <source>
        <dbReference type="SAM" id="Phobius"/>
    </source>
</evidence>
<dbReference type="GO" id="GO:0003677">
    <property type="term" value="F:DNA binding"/>
    <property type="evidence" value="ECO:0007669"/>
    <property type="project" value="InterPro"/>
</dbReference>
<feature type="transmembrane region" description="Helical" evidence="1">
    <location>
        <begin position="32"/>
        <end position="51"/>
    </location>
</feature>
<evidence type="ECO:0000259" key="2">
    <source>
        <dbReference type="SMART" id="SM00278"/>
    </source>
</evidence>
<dbReference type="SMART" id="SM00278">
    <property type="entry name" value="HhH1"/>
    <property type="match status" value="1"/>
</dbReference>
<accession>A0A7V2SWH0</accession>
<gene>
    <name evidence="3" type="ORF">ENJ63_05165</name>
</gene>
<dbReference type="Proteomes" id="UP000885797">
    <property type="component" value="Unassembled WGS sequence"/>
</dbReference>
<keyword evidence="1" id="KW-0812">Transmembrane</keyword>